<name>L0A5E9_DEIPD</name>
<protein>
    <submittedName>
        <fullName evidence="2">Uncharacterized protein</fullName>
    </submittedName>
</protein>
<evidence type="ECO:0000256" key="1">
    <source>
        <dbReference type="SAM" id="MobiDB-lite"/>
    </source>
</evidence>
<organism evidence="2 3">
    <name type="scientific">Deinococcus peraridilitoris (strain DSM 19664 / LMG 22246 / CIP 109416 / KR-200)</name>
    <dbReference type="NCBI Taxonomy" id="937777"/>
    <lineage>
        <taxon>Bacteria</taxon>
        <taxon>Thermotogati</taxon>
        <taxon>Deinococcota</taxon>
        <taxon>Deinococci</taxon>
        <taxon>Deinococcales</taxon>
        <taxon>Deinococcaceae</taxon>
        <taxon>Deinococcus</taxon>
    </lineage>
</organism>
<proteinExistence type="predicted"/>
<dbReference type="KEGG" id="dpd:Deipe_2781"/>
<keyword evidence="3" id="KW-1185">Reference proteome</keyword>
<dbReference type="RefSeq" id="WP_015236547.1">
    <property type="nucleotide sequence ID" value="NC_019793.1"/>
</dbReference>
<dbReference type="Proteomes" id="UP000010467">
    <property type="component" value="Chromosome"/>
</dbReference>
<reference evidence="3" key="1">
    <citation type="submission" date="2012-03" db="EMBL/GenBank/DDBJ databases">
        <title>Complete sequence of chromosome of Deinococcus peraridilitoris DSM 19664.</title>
        <authorList>
            <person name="Lucas S."/>
            <person name="Copeland A."/>
            <person name="Lapidus A."/>
            <person name="Glavina del Rio T."/>
            <person name="Dalin E."/>
            <person name="Tice H."/>
            <person name="Bruce D."/>
            <person name="Goodwin L."/>
            <person name="Pitluck S."/>
            <person name="Peters L."/>
            <person name="Mikhailova N."/>
            <person name="Lu M."/>
            <person name="Kyrpides N."/>
            <person name="Mavromatis K."/>
            <person name="Ivanova N."/>
            <person name="Brettin T."/>
            <person name="Detter J.C."/>
            <person name="Han C."/>
            <person name="Larimer F."/>
            <person name="Land M."/>
            <person name="Hauser L."/>
            <person name="Markowitz V."/>
            <person name="Cheng J.-F."/>
            <person name="Hugenholtz P."/>
            <person name="Woyke T."/>
            <person name="Wu D."/>
            <person name="Pukall R."/>
            <person name="Steenblock K."/>
            <person name="Brambilla E."/>
            <person name="Klenk H.-P."/>
            <person name="Eisen J.A."/>
        </authorList>
    </citation>
    <scope>NUCLEOTIDE SEQUENCE [LARGE SCALE GENOMIC DNA]</scope>
    <source>
        <strain evidence="3">DSM 19664 / LMG 22246 / CIP 109416 / KR-200</strain>
    </source>
</reference>
<dbReference type="STRING" id="937777.Deipe_2781"/>
<feature type="region of interest" description="Disordered" evidence="1">
    <location>
        <begin position="1"/>
        <end position="37"/>
    </location>
</feature>
<accession>L0A5E9</accession>
<dbReference type="PATRIC" id="fig|937777.3.peg.2796"/>
<gene>
    <name evidence="2" type="ordered locus">Deipe_2781</name>
</gene>
<evidence type="ECO:0000313" key="2">
    <source>
        <dbReference type="EMBL" id="AFZ68245.1"/>
    </source>
</evidence>
<evidence type="ECO:0000313" key="3">
    <source>
        <dbReference type="Proteomes" id="UP000010467"/>
    </source>
</evidence>
<sequence length="106" mass="10821">MPRKKNTAQPTATFAEGSPGVASGEQHAQAASPEILPPTTVTVHAPLTLIEVTDAADLDALQGDARLAPLIVARVSATVAVALPDKARALLDALRKAGHTPKVSGE</sequence>
<dbReference type="EMBL" id="CP003382">
    <property type="protein sequence ID" value="AFZ68245.1"/>
    <property type="molecule type" value="Genomic_DNA"/>
</dbReference>
<dbReference type="AlphaFoldDB" id="L0A5E9"/>
<dbReference type="HOGENOM" id="CLU_2218776_0_0_0"/>